<protein>
    <submittedName>
        <fullName evidence="1">DUF4225 domain-containing protein</fullName>
    </submittedName>
</protein>
<proteinExistence type="predicted"/>
<gene>
    <name evidence="1" type="ORF">Q6A51_18525</name>
</gene>
<evidence type="ECO:0000313" key="2">
    <source>
        <dbReference type="Proteomes" id="UP001223016"/>
    </source>
</evidence>
<accession>A0ABT9CTG1</accession>
<dbReference type="InterPro" id="IPR025320">
    <property type="entry name" value="DUF4225"/>
</dbReference>
<sequence>MDRKGMREQGRGDKTINRSNKFQEVSQAASYLAGHACTISARHIKDGTLRIQFNREVAYYAREIVRDVDQGRKSADEGLKALKEEQISLSKQSLTIAQQSIGLVAGGLQITGGAAMCGGTFGLGCGLGVLMATHGANNVYENGRNLWEGRSDTQGYVRKTYQGISKFFGGSEFEGNMAYGGADIALSLYGASRLIPKPDAWRLFRYLRSDKERAYKQASATSLVIDAASDAVTMSNMWNDWNKENE</sequence>
<organism evidence="1 2">
    <name type="scientific">Pseudomonas serbiensis</name>
    <dbReference type="NCBI Taxonomy" id="3064350"/>
    <lineage>
        <taxon>Bacteria</taxon>
        <taxon>Pseudomonadati</taxon>
        <taxon>Pseudomonadota</taxon>
        <taxon>Gammaproteobacteria</taxon>
        <taxon>Pseudomonadales</taxon>
        <taxon>Pseudomonadaceae</taxon>
        <taxon>Pseudomonas</taxon>
    </lineage>
</organism>
<keyword evidence="2" id="KW-1185">Reference proteome</keyword>
<comment type="caution">
    <text evidence="1">The sequence shown here is derived from an EMBL/GenBank/DDBJ whole genome shotgun (WGS) entry which is preliminary data.</text>
</comment>
<name>A0ABT9CTG1_9PSED</name>
<dbReference type="RefSeq" id="WP_304575438.1">
    <property type="nucleotide sequence ID" value="NZ_JAUQOO010000015.1"/>
</dbReference>
<evidence type="ECO:0000313" key="1">
    <source>
        <dbReference type="EMBL" id="MDO7928785.1"/>
    </source>
</evidence>
<dbReference type="Proteomes" id="UP001223016">
    <property type="component" value="Unassembled WGS sequence"/>
</dbReference>
<dbReference type="Pfam" id="PF13988">
    <property type="entry name" value="DUF4225"/>
    <property type="match status" value="1"/>
</dbReference>
<dbReference type="EMBL" id="JAUQOO010000015">
    <property type="protein sequence ID" value="MDO7928785.1"/>
    <property type="molecule type" value="Genomic_DNA"/>
</dbReference>
<reference evidence="1 2" key="1">
    <citation type="submission" date="2023-07" db="EMBL/GenBank/DDBJ databases">
        <title>Identification of four novel Pseudomonas species associated with bacterial leaf spot of cucurbits.</title>
        <authorList>
            <person name="Fullem K.R."/>
        </authorList>
    </citation>
    <scope>NUCLEOTIDE SEQUENCE [LARGE SCALE GENOMIC DNA]</scope>
    <source>
        <strain evidence="1 2">KFB 138</strain>
    </source>
</reference>